<dbReference type="InterPro" id="IPR053934">
    <property type="entry name" value="HTTM_dom"/>
</dbReference>
<evidence type="ECO:0000313" key="9">
    <source>
        <dbReference type="EMBL" id="RZC38912.1"/>
    </source>
</evidence>
<dbReference type="Pfam" id="PF05090">
    <property type="entry name" value="HTTM"/>
    <property type="match status" value="1"/>
</dbReference>
<keyword evidence="3 7" id="KW-1133">Transmembrane helix</keyword>
<dbReference type="GO" id="GO:0019842">
    <property type="term" value="F:vitamin binding"/>
    <property type="evidence" value="ECO:0007669"/>
    <property type="project" value="TreeGrafter"/>
</dbReference>
<gene>
    <name evidence="9" type="ORF">BDFB_001971</name>
</gene>
<keyword evidence="2 7" id="KW-0812">Transmembrane</keyword>
<dbReference type="SMART" id="SM00752">
    <property type="entry name" value="HTTM"/>
    <property type="match status" value="1"/>
</dbReference>
<dbReference type="PANTHER" id="PTHR12639:SF6">
    <property type="entry name" value="VITAMIN K-DEPENDENT GAMMA-CARBOXYLASE"/>
    <property type="match status" value="1"/>
</dbReference>
<sequence>MLVDLPEERGGADIDLRWGEPRDCHFPLFSILQPLTFPYMALLYGVMWLGACGIMLGYKFRQSTLLFGITYWYILLLDKSYWNNHSYLFGIVTILLMGSCANHYFSIDGILDETKRNRHVPYWNYFILKFQFFMLYFLAGLKKTDMEWLEGYSMTNLGSHWVFHPFKVILTNEQIDYLVVHWFGFLLDLTIGFWMLIEFTRPIAMIFCACFHLMNSRLFSIGMFPYVCLATMPLFCGENWPKKLQSLFVNVDFKTNPSSSCVYTEEQIKARQDLRLCKDINWKHKLVVALLLTHCGLQTFLPYSHFITKGYNNWTNGLYGYSWDMMVHSWDTTLVVIKIVDNNSGREYFLDPEAWTQNERWNKHADMCLQYAQCLKKNLLLDLEHEKTQQSEISANELGHKHITSENISIYIDVWCSLNGRFQQRMFDPNYDLLKANWSPFKPVEWLKPVLSEYNNLRTQMQIITQEVYSWSNFSDVLFIADFPGLYLENYITEDLRNVTLTVLEGEVFYEVEDENSGQSFGVKLGKNESVPVEIGIFHKIHTVSATPSCYMYVYVNKTKEYLNDDPKKTDTGRDVMYSPFPLFEDVQFRIDSFLR</sequence>
<dbReference type="InterPro" id="IPR053935">
    <property type="entry name" value="VKGC_lumenal_dom"/>
</dbReference>
<comment type="caution">
    <text evidence="9">The sequence shown here is derived from an EMBL/GenBank/DDBJ whole genome shotgun (WGS) entry which is preliminary data.</text>
</comment>
<evidence type="ECO:0000256" key="4">
    <source>
        <dbReference type="ARBA" id="ARBA00023136"/>
    </source>
</evidence>
<keyword evidence="6" id="KW-0456">Lyase</keyword>
<dbReference type="GO" id="GO:0008488">
    <property type="term" value="F:gamma-glutamyl carboxylase activity"/>
    <property type="evidence" value="ECO:0007669"/>
    <property type="project" value="InterPro"/>
</dbReference>
<feature type="transmembrane region" description="Helical" evidence="7">
    <location>
        <begin position="122"/>
        <end position="139"/>
    </location>
</feature>
<keyword evidence="5" id="KW-1015">Disulfide bond</keyword>
<dbReference type="Pfam" id="PF22777">
    <property type="entry name" value="VKGC_lumenal_dom"/>
    <property type="match status" value="1"/>
</dbReference>
<dbReference type="STRING" id="1661398.A0A482W187"/>
<feature type="transmembrane region" description="Helical" evidence="7">
    <location>
        <begin position="65"/>
        <end position="82"/>
    </location>
</feature>
<accession>A0A482W187</accession>
<evidence type="ECO:0000256" key="6">
    <source>
        <dbReference type="ARBA" id="ARBA00023239"/>
    </source>
</evidence>
<protein>
    <submittedName>
        <fullName evidence="9">Vitamin K-dependent gamma-carboxylase</fullName>
    </submittedName>
</protein>
<evidence type="ECO:0000256" key="5">
    <source>
        <dbReference type="ARBA" id="ARBA00023157"/>
    </source>
</evidence>
<proteinExistence type="predicted"/>
<feature type="non-terminal residue" evidence="9">
    <location>
        <position position="596"/>
    </location>
</feature>
<evidence type="ECO:0000256" key="1">
    <source>
        <dbReference type="ARBA" id="ARBA00004127"/>
    </source>
</evidence>
<dbReference type="GO" id="GO:0012505">
    <property type="term" value="C:endomembrane system"/>
    <property type="evidence" value="ECO:0007669"/>
    <property type="project" value="UniProtKB-SubCell"/>
</dbReference>
<evidence type="ECO:0000256" key="2">
    <source>
        <dbReference type="ARBA" id="ARBA00022692"/>
    </source>
</evidence>
<feature type="transmembrane region" description="Helical" evidence="7">
    <location>
        <begin position="88"/>
        <end position="110"/>
    </location>
</feature>
<evidence type="ECO:0000256" key="7">
    <source>
        <dbReference type="SAM" id="Phobius"/>
    </source>
</evidence>
<dbReference type="AlphaFoldDB" id="A0A482W187"/>
<keyword evidence="10" id="KW-1185">Reference proteome</keyword>
<evidence type="ECO:0000256" key="3">
    <source>
        <dbReference type="ARBA" id="ARBA00022989"/>
    </source>
</evidence>
<feature type="transmembrane region" description="Helical" evidence="7">
    <location>
        <begin position="218"/>
        <end position="235"/>
    </location>
</feature>
<keyword evidence="4 7" id="KW-0472">Membrane</keyword>
<dbReference type="Proteomes" id="UP000292052">
    <property type="component" value="Unassembled WGS sequence"/>
</dbReference>
<comment type="subcellular location">
    <subcellularLocation>
        <location evidence="1">Endomembrane system</location>
        <topology evidence="1">Multi-pass membrane protein</topology>
    </subcellularLocation>
</comment>
<evidence type="ECO:0000313" key="10">
    <source>
        <dbReference type="Proteomes" id="UP000292052"/>
    </source>
</evidence>
<organism evidence="9 10">
    <name type="scientific">Asbolus verrucosus</name>
    <name type="common">Desert ironclad beetle</name>
    <dbReference type="NCBI Taxonomy" id="1661398"/>
    <lineage>
        <taxon>Eukaryota</taxon>
        <taxon>Metazoa</taxon>
        <taxon>Ecdysozoa</taxon>
        <taxon>Arthropoda</taxon>
        <taxon>Hexapoda</taxon>
        <taxon>Insecta</taxon>
        <taxon>Pterygota</taxon>
        <taxon>Neoptera</taxon>
        <taxon>Endopterygota</taxon>
        <taxon>Coleoptera</taxon>
        <taxon>Polyphaga</taxon>
        <taxon>Cucujiformia</taxon>
        <taxon>Tenebrionidae</taxon>
        <taxon>Pimeliinae</taxon>
        <taxon>Asbolus</taxon>
    </lineage>
</organism>
<dbReference type="EMBL" id="QDEB01038897">
    <property type="protein sequence ID" value="RZC38912.1"/>
    <property type="molecule type" value="Genomic_DNA"/>
</dbReference>
<evidence type="ECO:0000259" key="8">
    <source>
        <dbReference type="SMART" id="SM00752"/>
    </source>
</evidence>
<feature type="transmembrane region" description="Helical" evidence="7">
    <location>
        <begin position="179"/>
        <end position="197"/>
    </location>
</feature>
<feature type="domain" description="HTTM-like" evidence="8">
    <location>
        <begin position="1"/>
        <end position="240"/>
    </location>
</feature>
<dbReference type="InterPro" id="IPR007782">
    <property type="entry name" value="VKG_COase"/>
</dbReference>
<dbReference type="PANTHER" id="PTHR12639">
    <property type="entry name" value="VITAMIN K-DEPENDENT GAMMA-CARBOXYLASE"/>
    <property type="match status" value="1"/>
</dbReference>
<dbReference type="OrthoDB" id="206689at2759"/>
<feature type="transmembrane region" description="Helical" evidence="7">
    <location>
        <begin position="37"/>
        <end position="58"/>
    </location>
</feature>
<dbReference type="InterPro" id="IPR011020">
    <property type="entry name" value="HTTM-like"/>
</dbReference>
<name>A0A482W187_ASBVE</name>
<reference evidence="9 10" key="1">
    <citation type="submission" date="2017-03" db="EMBL/GenBank/DDBJ databases">
        <title>Genome of the blue death feigning beetle - Asbolus verrucosus.</title>
        <authorList>
            <person name="Rider S.D."/>
        </authorList>
    </citation>
    <scope>NUCLEOTIDE SEQUENCE [LARGE SCALE GENOMIC DNA]</scope>
    <source>
        <strain evidence="9">Butters</strain>
        <tissue evidence="9">Head and leg muscle</tissue>
    </source>
</reference>